<feature type="compositionally biased region" description="Low complexity" evidence="6">
    <location>
        <begin position="13"/>
        <end position="29"/>
    </location>
</feature>
<dbReference type="Pfam" id="PF00808">
    <property type="entry name" value="CBFD_NFYB_HMF"/>
    <property type="match status" value="1"/>
</dbReference>
<dbReference type="Proteomes" id="UP001217417">
    <property type="component" value="Unassembled WGS sequence"/>
</dbReference>
<dbReference type="CDD" id="cd22928">
    <property type="entry name" value="HFD_POLE3_DPB4"/>
    <property type="match status" value="1"/>
</dbReference>
<dbReference type="SUPFAM" id="SSF47113">
    <property type="entry name" value="Histone-fold"/>
    <property type="match status" value="1"/>
</dbReference>
<gene>
    <name evidence="8" type="ORF">POJ06DRAFT_259296</name>
</gene>
<evidence type="ECO:0000256" key="6">
    <source>
        <dbReference type="SAM" id="MobiDB-lite"/>
    </source>
</evidence>
<dbReference type="GO" id="GO:0006974">
    <property type="term" value="P:DNA damage response"/>
    <property type="evidence" value="ECO:0007669"/>
    <property type="project" value="TreeGrafter"/>
</dbReference>
<dbReference type="InterPro" id="IPR003958">
    <property type="entry name" value="CBFA_NFYB_domain"/>
</dbReference>
<dbReference type="GO" id="GO:0031507">
    <property type="term" value="P:heterochromatin formation"/>
    <property type="evidence" value="ECO:0007669"/>
    <property type="project" value="TreeGrafter"/>
</dbReference>
<name>A0AAD7QNB5_9ASCO</name>
<feature type="compositionally biased region" description="Acidic residues" evidence="6">
    <location>
        <begin position="177"/>
        <end position="187"/>
    </location>
</feature>
<dbReference type="InterPro" id="IPR051377">
    <property type="entry name" value="DNA_Pol-Epsilon_Subunit"/>
</dbReference>
<evidence type="ECO:0000256" key="4">
    <source>
        <dbReference type="ARBA" id="ARBA00039775"/>
    </source>
</evidence>
<feature type="region of interest" description="Disordered" evidence="6">
    <location>
        <begin position="13"/>
        <end position="40"/>
    </location>
</feature>
<dbReference type="InterPro" id="IPR009072">
    <property type="entry name" value="Histone-fold"/>
</dbReference>
<dbReference type="PANTHER" id="PTHR46172">
    <property type="entry name" value="DNA POLYMERASE EPSILON SUBUNIT 3"/>
    <property type="match status" value="1"/>
</dbReference>
<comment type="caution">
    <text evidence="8">The sequence shown here is derived from an EMBL/GenBank/DDBJ whole genome shotgun (WGS) entry which is preliminary data.</text>
</comment>
<dbReference type="RefSeq" id="XP_056041821.1">
    <property type="nucleotide sequence ID" value="XM_056188361.1"/>
</dbReference>
<dbReference type="GO" id="GO:0006272">
    <property type="term" value="P:leading strand elongation"/>
    <property type="evidence" value="ECO:0007669"/>
    <property type="project" value="TreeGrafter"/>
</dbReference>
<evidence type="ECO:0000256" key="1">
    <source>
        <dbReference type="ARBA" id="ARBA00004123"/>
    </source>
</evidence>
<dbReference type="GO" id="GO:0046982">
    <property type="term" value="F:protein heterodimerization activity"/>
    <property type="evidence" value="ECO:0007669"/>
    <property type="project" value="InterPro"/>
</dbReference>
<dbReference type="PANTHER" id="PTHR46172:SF1">
    <property type="entry name" value="DNA POLYMERASE EPSILON SUBUNIT 3"/>
    <property type="match status" value="1"/>
</dbReference>
<evidence type="ECO:0000259" key="7">
    <source>
        <dbReference type="Pfam" id="PF00808"/>
    </source>
</evidence>
<evidence type="ECO:0000256" key="5">
    <source>
        <dbReference type="ARBA" id="ARBA00042096"/>
    </source>
</evidence>
<dbReference type="GO" id="GO:0008623">
    <property type="term" value="C:CHRAC"/>
    <property type="evidence" value="ECO:0007669"/>
    <property type="project" value="TreeGrafter"/>
</dbReference>
<evidence type="ECO:0000313" key="8">
    <source>
        <dbReference type="EMBL" id="KAJ8098371.1"/>
    </source>
</evidence>
<protein>
    <recommendedName>
        <fullName evidence="4">DNA polymerase epsilon subunit D</fullName>
    </recommendedName>
    <alternativeName>
        <fullName evidence="5">DNA polymerase II subunit D</fullName>
    </alternativeName>
</protein>
<dbReference type="AlphaFoldDB" id="A0AAD7QNB5"/>
<keyword evidence="2" id="KW-0235">DNA replication</keyword>
<dbReference type="GO" id="GO:0008622">
    <property type="term" value="C:epsilon DNA polymerase complex"/>
    <property type="evidence" value="ECO:0007669"/>
    <property type="project" value="TreeGrafter"/>
</dbReference>
<feature type="region of interest" description="Disordered" evidence="6">
    <location>
        <begin position="174"/>
        <end position="309"/>
    </location>
</feature>
<sequence length="309" mass="33615">MCSVQFEIGQQYRATRSPSRSTTTRAMPRGVKKSVSTVSAEATPALDDATGIPTTTTSHSHAHGIDDYMLPKATVTRLAKHVLPANTQIQKDAMTALSKSATVFINYLTSTANDLTIGSGRRTVNPSDVYKAIELLELDFFLPRLKAEVDKFVEVASTKHKKPSKIVDESEIAVVGADEENGDEPPTVDDHEAGERTVKKAKVGNGKVVARQPSVRDEDETEVEDTEEEVEEVEDEEDDDDEEGDDPEPPEDGSSAEDAFEDAKNDLDDEDNGPLDITANVRSPRPSSRDRLLAKDPDALSGSEDEDSD</sequence>
<reference evidence="8" key="1">
    <citation type="submission" date="2023-03" db="EMBL/GenBank/DDBJ databases">
        <title>Near-Complete genome sequence of Lipomyces tetrasporous NRRL Y-64009, an oleaginous yeast capable of growing on lignocellulosic hydrolysates.</title>
        <authorList>
            <consortium name="Lawrence Berkeley National Laboratory"/>
            <person name="Jagtap S.S."/>
            <person name="Liu J.-J."/>
            <person name="Walukiewicz H.E."/>
            <person name="Pangilinan J."/>
            <person name="Lipzen A."/>
            <person name="Ahrendt S."/>
            <person name="Koriabine M."/>
            <person name="Cobaugh K."/>
            <person name="Salamov A."/>
            <person name="Yoshinaga Y."/>
            <person name="Ng V."/>
            <person name="Daum C."/>
            <person name="Grigoriev I.V."/>
            <person name="Slininger P.J."/>
            <person name="Dien B.S."/>
            <person name="Jin Y.-S."/>
            <person name="Rao C.V."/>
        </authorList>
    </citation>
    <scope>NUCLEOTIDE SEQUENCE</scope>
    <source>
        <strain evidence="8">NRRL Y-64009</strain>
    </source>
</reference>
<feature type="compositionally biased region" description="Basic and acidic residues" evidence="6">
    <location>
        <begin position="287"/>
        <end position="298"/>
    </location>
</feature>
<feature type="compositionally biased region" description="Acidic residues" evidence="6">
    <location>
        <begin position="217"/>
        <end position="260"/>
    </location>
</feature>
<keyword evidence="9" id="KW-1185">Reference proteome</keyword>
<dbReference type="EMBL" id="JARPMG010000009">
    <property type="protein sequence ID" value="KAJ8098371.1"/>
    <property type="molecule type" value="Genomic_DNA"/>
</dbReference>
<dbReference type="GeneID" id="80883527"/>
<organism evidence="8 9">
    <name type="scientific">Lipomyces tetrasporus</name>
    <dbReference type="NCBI Taxonomy" id="54092"/>
    <lineage>
        <taxon>Eukaryota</taxon>
        <taxon>Fungi</taxon>
        <taxon>Dikarya</taxon>
        <taxon>Ascomycota</taxon>
        <taxon>Saccharomycotina</taxon>
        <taxon>Lipomycetes</taxon>
        <taxon>Lipomycetales</taxon>
        <taxon>Lipomycetaceae</taxon>
        <taxon>Lipomyces</taxon>
    </lineage>
</organism>
<feature type="domain" description="Transcription factor CBF/NF-Y/archaeal histone" evidence="7">
    <location>
        <begin position="70"/>
        <end position="133"/>
    </location>
</feature>
<keyword evidence="3" id="KW-0539">Nucleus</keyword>
<comment type="subcellular location">
    <subcellularLocation>
        <location evidence="1">Nucleus</location>
    </subcellularLocation>
</comment>
<dbReference type="Gene3D" id="1.10.20.10">
    <property type="entry name" value="Histone, subunit A"/>
    <property type="match status" value="1"/>
</dbReference>
<evidence type="ECO:0000313" key="9">
    <source>
        <dbReference type="Proteomes" id="UP001217417"/>
    </source>
</evidence>
<feature type="compositionally biased region" description="Basic and acidic residues" evidence="6">
    <location>
        <begin position="188"/>
        <end position="198"/>
    </location>
</feature>
<dbReference type="GO" id="GO:0031490">
    <property type="term" value="F:chromatin DNA binding"/>
    <property type="evidence" value="ECO:0007669"/>
    <property type="project" value="TreeGrafter"/>
</dbReference>
<accession>A0AAD7QNB5</accession>
<evidence type="ECO:0000256" key="2">
    <source>
        <dbReference type="ARBA" id="ARBA00022705"/>
    </source>
</evidence>
<proteinExistence type="predicted"/>
<evidence type="ECO:0000256" key="3">
    <source>
        <dbReference type="ARBA" id="ARBA00023242"/>
    </source>
</evidence>